<dbReference type="EMBL" id="JAACJO010000012">
    <property type="protein sequence ID" value="KAF5351761.1"/>
    <property type="molecule type" value="Genomic_DNA"/>
</dbReference>
<feature type="domain" description="Alpha-ketoglutarate-dependent dioxygenase AlkB-like" evidence="2">
    <location>
        <begin position="905"/>
        <end position="1018"/>
    </location>
</feature>
<feature type="compositionally biased region" description="Polar residues" evidence="1">
    <location>
        <begin position="225"/>
        <end position="252"/>
    </location>
</feature>
<feature type="compositionally biased region" description="Polar residues" evidence="1">
    <location>
        <begin position="276"/>
        <end position="287"/>
    </location>
</feature>
<proteinExistence type="predicted"/>
<keyword evidence="4" id="KW-1185">Reference proteome</keyword>
<feature type="compositionally biased region" description="Polar residues" evidence="1">
    <location>
        <begin position="203"/>
        <end position="218"/>
    </location>
</feature>
<evidence type="ECO:0000256" key="1">
    <source>
        <dbReference type="SAM" id="MobiDB-lite"/>
    </source>
</evidence>
<protein>
    <recommendedName>
        <fullName evidence="2">Alpha-ketoglutarate-dependent dioxygenase AlkB-like domain-containing protein</fullName>
    </recommendedName>
</protein>
<feature type="compositionally biased region" description="Polar residues" evidence="1">
    <location>
        <begin position="185"/>
        <end position="194"/>
    </location>
</feature>
<name>A0A8H5FWI9_9AGAR</name>
<feature type="compositionally biased region" description="Basic residues" evidence="1">
    <location>
        <begin position="253"/>
        <end position="264"/>
    </location>
</feature>
<comment type="caution">
    <text evidence="3">The sequence shown here is derived from an EMBL/GenBank/DDBJ whole genome shotgun (WGS) entry which is preliminary data.</text>
</comment>
<gene>
    <name evidence="3" type="ORF">D9756_007619</name>
</gene>
<dbReference type="AlphaFoldDB" id="A0A8H5FWI9"/>
<evidence type="ECO:0000313" key="4">
    <source>
        <dbReference type="Proteomes" id="UP000559027"/>
    </source>
</evidence>
<reference evidence="3 4" key="1">
    <citation type="journal article" date="2020" name="ISME J.">
        <title>Uncovering the hidden diversity of litter-decomposition mechanisms in mushroom-forming fungi.</title>
        <authorList>
            <person name="Floudas D."/>
            <person name="Bentzer J."/>
            <person name="Ahren D."/>
            <person name="Johansson T."/>
            <person name="Persson P."/>
            <person name="Tunlid A."/>
        </authorList>
    </citation>
    <scope>NUCLEOTIDE SEQUENCE [LARGE SCALE GENOMIC DNA]</scope>
    <source>
        <strain evidence="3 4">CBS 146.42</strain>
    </source>
</reference>
<feature type="region of interest" description="Disordered" evidence="1">
    <location>
        <begin position="148"/>
        <end position="287"/>
    </location>
</feature>
<dbReference type="InterPro" id="IPR027450">
    <property type="entry name" value="AlkB-like"/>
</dbReference>
<dbReference type="InterPro" id="IPR037151">
    <property type="entry name" value="AlkB-like_sf"/>
</dbReference>
<dbReference type="Pfam" id="PF13532">
    <property type="entry name" value="2OG-FeII_Oxy_2"/>
    <property type="match status" value="1"/>
</dbReference>
<evidence type="ECO:0000259" key="2">
    <source>
        <dbReference type="Pfam" id="PF13532"/>
    </source>
</evidence>
<dbReference type="SUPFAM" id="SSF51197">
    <property type="entry name" value="Clavaminate synthase-like"/>
    <property type="match status" value="1"/>
</dbReference>
<feature type="region of interest" description="Disordered" evidence="1">
    <location>
        <begin position="402"/>
        <end position="423"/>
    </location>
</feature>
<accession>A0A8H5FWI9</accession>
<dbReference type="Gene3D" id="2.60.120.590">
    <property type="entry name" value="Alpha-ketoglutarate-dependent dioxygenase AlkB-like"/>
    <property type="match status" value="1"/>
</dbReference>
<sequence length="1040" mass="116673">MGSLRLPPIGRLERWDERLLLHEEPLQDIFLCWKYQGLTRSTETQQMRQLVNDLNTAGIKKELQHWVDLTFNTRESSAQRKDRTVVDRGMVQFFVKIQWALFKDDGKLVEQLVMQECRARKLPSAPCLTSDSPDFALVSTPFTASSLKRKTRVDSCKTNKRQKTKADESLATAPPTVTPRPPPQRSQKASSSSAGPRAHNLHSGHQVSSNPSLAGASSESKDKQPNGSVENEVQSQKVSRQAEGTTASGTSGKKNRRTLNKTHANKSAAQVKEEQLPSTDTPTSSISMFDVNERFRDTFQSDYHVALEVPTPGAPPATGPLARVASEDLSNDSDITLAPNPDEKPNLVVPPAVEHSAMEQKIDEPFAKDSVPYVTNTQKSAKNSVHNWLDEATEELAADVQVQETESSEEATPVSFHGPDPRPSLPGYPPIWAKASRAILAIALPNVLFHQSRQEVCESFDWFRSYQGGVYHARNAVRGYLLSAFSASRDRFEHSGKLIISHGGGKAQSIHTHRGQSVTHEADDQLAQDRSVRALLSNFRSRRPLVLLIDDKYARFPYDLGSKGITYAILGFYTIVHAWAEYQFAENERGRVVRYKFAFQWCESQGEPWWLKLDKLAVAPMDRSPQVGGVLEEPEEYMRGSNWIDQSAIPFRHIEAISSPCRACSKTSPQVYASAWACLNPECSQFWHGTNGISLGEELEYNPEFLRLAHVDSLAIPTEKLEPEPPILSSRGPTTDYAYTRDMSTDIHFLSFSYKWEHWECMNCKETLRVDMRLRPAKEFLYLTPPVPYQHCYIADDSDIKLIKRGTFRVTPDDNGSVGQYFTYQLPESRGLIHHIKTSLLRSNGEADEIFKDYQIQASTGALPFRRWPMRAHKCKPILSLPIDISLTFAKAVYVGGTENTLSFDKVPDAVVKARNLIEIRVKQALDKDANFNEVLSAAYMERQRMAFHTDDEIGLGPLVAGLSLGSPALMHFRLLARQTPPGTQRNIAISFVLRHGDVLAMDGIGVQQFYEHTVVPTNFRIAATARYIDAIHPKREKSS</sequence>
<evidence type="ECO:0000313" key="3">
    <source>
        <dbReference type="EMBL" id="KAF5351761.1"/>
    </source>
</evidence>
<dbReference type="OrthoDB" id="2163491at2759"/>
<organism evidence="3 4">
    <name type="scientific">Leucocoprinus leucothites</name>
    <dbReference type="NCBI Taxonomy" id="201217"/>
    <lineage>
        <taxon>Eukaryota</taxon>
        <taxon>Fungi</taxon>
        <taxon>Dikarya</taxon>
        <taxon>Basidiomycota</taxon>
        <taxon>Agaricomycotina</taxon>
        <taxon>Agaricomycetes</taxon>
        <taxon>Agaricomycetidae</taxon>
        <taxon>Agaricales</taxon>
        <taxon>Agaricineae</taxon>
        <taxon>Agaricaceae</taxon>
        <taxon>Leucocoprinus</taxon>
    </lineage>
</organism>
<dbReference type="Proteomes" id="UP000559027">
    <property type="component" value="Unassembled WGS sequence"/>
</dbReference>